<organism evidence="2 3">
    <name type="scientific">Catenaria anguillulae PL171</name>
    <dbReference type="NCBI Taxonomy" id="765915"/>
    <lineage>
        <taxon>Eukaryota</taxon>
        <taxon>Fungi</taxon>
        <taxon>Fungi incertae sedis</taxon>
        <taxon>Blastocladiomycota</taxon>
        <taxon>Blastocladiomycetes</taxon>
        <taxon>Blastocladiales</taxon>
        <taxon>Catenariaceae</taxon>
        <taxon>Catenaria</taxon>
    </lineage>
</organism>
<name>A0A1Y2HAI9_9FUNG</name>
<protein>
    <submittedName>
        <fullName evidence="2">Uncharacterized protein</fullName>
    </submittedName>
</protein>
<gene>
    <name evidence="2" type="ORF">BCR44DRAFT_1443302</name>
</gene>
<evidence type="ECO:0000313" key="2">
    <source>
        <dbReference type="EMBL" id="ORZ31004.1"/>
    </source>
</evidence>
<feature type="non-terminal residue" evidence="2">
    <location>
        <position position="1"/>
    </location>
</feature>
<accession>A0A1Y2HAI9</accession>
<dbReference type="Proteomes" id="UP000193411">
    <property type="component" value="Unassembled WGS sequence"/>
</dbReference>
<dbReference type="AlphaFoldDB" id="A0A1Y2HAI9"/>
<evidence type="ECO:0000313" key="3">
    <source>
        <dbReference type="Proteomes" id="UP000193411"/>
    </source>
</evidence>
<comment type="caution">
    <text evidence="2">The sequence shown here is derived from an EMBL/GenBank/DDBJ whole genome shotgun (WGS) entry which is preliminary data.</text>
</comment>
<sequence>GPTRQPRRHPFWNAQCVDARSSTSSPLFRESPSMGALPRTVIVDFRDAMDVVTWPTTQLDTSAYATAAAHAPSAQSQYHQLLSNPPSDDDPTNHPRSSLDPALIRAWADYLHPYLDPKSLAPLTRPLAFSNPASGTDLLTADWLNDMLLDTHLRHFLEDADHPSGFHLPFIVHSFASDQDPAAIASVVSGLVGELGEGALVHNVISLPAAAGVKSAGDMYLGMAQVAPLIDLTLAPIRLGEWRTADVTGLLGGPLTNAIRKRKGVAVFPQSSDKHWVEFGRPDAQMWLHSGSAASGDGGPEYVQRTERAIKWVKVDDARVTYPRVMPYPYTASADTGDDQDGHGQEQDESTVGTVQWMARAVKRQDPDMYEALVGMVEHATDGDEDQYLY</sequence>
<feature type="region of interest" description="Disordered" evidence="1">
    <location>
        <begin position="331"/>
        <end position="353"/>
    </location>
</feature>
<feature type="region of interest" description="Disordered" evidence="1">
    <location>
        <begin position="75"/>
        <end position="98"/>
    </location>
</feature>
<keyword evidence="3" id="KW-1185">Reference proteome</keyword>
<reference evidence="2 3" key="1">
    <citation type="submission" date="2016-07" db="EMBL/GenBank/DDBJ databases">
        <title>Pervasive Adenine N6-methylation of Active Genes in Fungi.</title>
        <authorList>
            <consortium name="DOE Joint Genome Institute"/>
            <person name="Mondo S.J."/>
            <person name="Dannebaum R.O."/>
            <person name="Kuo R.C."/>
            <person name="Labutti K."/>
            <person name="Haridas S."/>
            <person name="Kuo A."/>
            <person name="Salamov A."/>
            <person name="Ahrendt S.R."/>
            <person name="Lipzen A."/>
            <person name="Sullivan W."/>
            <person name="Andreopoulos W.B."/>
            <person name="Clum A."/>
            <person name="Lindquist E."/>
            <person name="Daum C."/>
            <person name="Ramamoorthy G.K."/>
            <person name="Gryganskyi A."/>
            <person name="Culley D."/>
            <person name="Magnuson J.K."/>
            <person name="James T.Y."/>
            <person name="O'Malley M.A."/>
            <person name="Stajich J.E."/>
            <person name="Spatafora J.W."/>
            <person name="Visel A."/>
            <person name="Grigoriev I.V."/>
        </authorList>
    </citation>
    <scope>NUCLEOTIDE SEQUENCE [LARGE SCALE GENOMIC DNA]</scope>
    <source>
        <strain evidence="2 3">PL171</strain>
    </source>
</reference>
<evidence type="ECO:0000256" key="1">
    <source>
        <dbReference type="SAM" id="MobiDB-lite"/>
    </source>
</evidence>
<dbReference type="OrthoDB" id="271881at2759"/>
<dbReference type="EMBL" id="MCFL01000069">
    <property type="protein sequence ID" value="ORZ31004.1"/>
    <property type="molecule type" value="Genomic_DNA"/>
</dbReference>
<proteinExistence type="predicted"/>